<name>A0AB73G9Y1_9BURK</name>
<feature type="domain" description="Bacterial Ig-like" evidence="2">
    <location>
        <begin position="191"/>
        <end position="283"/>
    </location>
</feature>
<sequence>MDGNTINQTLDLRASKQGAPARVKALKNGKFILADSQTGHGPENVTVRRVGKNLHLSLEGTELDQPQLIIEDFYGNEGSLVGLGEDGAYHQYISSDGDDESAIVMLADGTASPQVLGAEPFSGLAAGGLTAAAGSLAGLGLFGLGALGLVGAAVAASVIGGKGDGPNSGGGDGGGGDGDRPKAPSIDSVVDNVGSITGPIANGGVTDDRRPVFSGKGETPGNRIELWDGDKKIGETVVKADGTWELQPTSPLDNGAHNIVAVEVDKDGNKSDPSPGFEFIVDTTAPDKPMIDSIYDAVEPVGAIEDGGATNDNRPTLSGRGEPGARLEVFANGEKIGETTVNADGTWTLRPEKPLPDGPQEFTAVASDAAGNVGLPSDPWTVIVDTHVPNKPVIDDVTGDDGQPTFEGGGQRPGDTVELRDEDGNVIGTGIVDEDGNWSVTPDEPLEDGDYQLEVIVTTPGGNTSEPSDPWEGSVGAPRQPVIDDIIDNVEPTGSIADGGYTNDDRPTFVGSGQKPGDTVEIRDETGTVIGTGIVDEDGNWSVTPDQPLADGPHDFHAIVTNPLGGSSAPSDPWNVIVDTHVPNKPVIDEVIDNEGPITGPIENGGVTDDDRPTFTGGGQRPGDTVTIVDGEGNPIGSGIVDEDGNWSVTPDEPLDDGEHRLELIVTTPGGNTSEPSDPWDLIVDTEAPAQPTIGDIWDNTGDELVPIGDGESTKDTTPVMGGEGEPGNTIIVIIDDEVVGSTIVGEDGRWTYEPEEPLAEGEHKFEVIERDPAGNESEPSEPVTVIVDTTAPDAPRISEVIDNVGDQTGPLNPGDVTDDANPTVRGVAEPNSLVTLYDGDRVVGSALADANGNWEIVTDTLLNGPHSLTAQATDAAGNASEPSDPFDFSLVTGGTPAAPTIQNVIDNVGDITGNISPEGVTDDTRPTIVGTAQPGMLVRIYDVVDGREVELGSVLADAEGRWEFRPDEAHALSEGLHNLKATATDAAGNVSPSTGLYPIVVDTTPPAALEELTLIDDVGDVTGPINSGDTTDDDRPTFSGRGEPGTTIIIRDGNEVIGSTTVGEDGRWSWEPAEALADGPHSFTAQPVDQAGNKGPVSAPIDFVVDTRDVAISITSVVDNAGSVTGPIAPNGVTDDTTPTVNGRATPGGVVRIYDGETLLGSTQADADGHWTFEVPAAMALSEGMHTLNATVTMPGQLESAPTSFTFEVDTTAPNVGVITEIRDDVGAVQGNIEPGTATDDNTPTLVGTAEPNAVVIIRNGNTVIGSTTASSDGRWIFTPENPLADGTYDFN</sequence>
<feature type="region of interest" description="Disordered" evidence="1">
    <location>
        <begin position="493"/>
        <end position="518"/>
    </location>
</feature>
<dbReference type="NCBIfam" id="NF033510">
    <property type="entry name" value="Ca_tandemer"/>
    <property type="match status" value="11"/>
</dbReference>
<dbReference type="InterPro" id="IPR044016">
    <property type="entry name" value="Big_13"/>
</dbReference>
<feature type="compositionally biased region" description="Gly residues" evidence="1">
    <location>
        <begin position="160"/>
        <end position="176"/>
    </location>
</feature>
<feature type="domain" description="Bacterial Ig-like" evidence="2">
    <location>
        <begin position="488"/>
        <end position="580"/>
    </location>
</feature>
<evidence type="ECO:0000313" key="4">
    <source>
        <dbReference type="Proteomes" id="UP000061665"/>
    </source>
</evidence>
<accession>A0AB73G9Y1</accession>
<feature type="region of interest" description="Disordered" evidence="1">
    <location>
        <begin position="596"/>
        <end position="623"/>
    </location>
</feature>
<feature type="domain" description="Bacterial Ig-like" evidence="2">
    <location>
        <begin position="399"/>
        <end position="468"/>
    </location>
</feature>
<feature type="domain" description="Bacterial Ig-like" evidence="2">
    <location>
        <begin position="804"/>
        <end position="888"/>
    </location>
</feature>
<dbReference type="Proteomes" id="UP000061665">
    <property type="component" value="Unassembled WGS sequence"/>
</dbReference>
<feature type="region of interest" description="Disordered" evidence="1">
    <location>
        <begin position="160"/>
        <end position="222"/>
    </location>
</feature>
<dbReference type="EMBL" id="LOZE01000002">
    <property type="protein sequence ID" value="KVM40972.1"/>
    <property type="molecule type" value="Genomic_DNA"/>
</dbReference>
<feature type="domain" description="Bacterial Ig-like" evidence="2">
    <location>
        <begin position="713"/>
        <end position="790"/>
    </location>
</feature>
<feature type="domain" description="Bacterial Ig-like" evidence="2">
    <location>
        <begin position="907"/>
        <end position="1004"/>
    </location>
</feature>
<evidence type="ECO:0000259" key="2">
    <source>
        <dbReference type="Pfam" id="PF19077"/>
    </source>
</evidence>
<gene>
    <name evidence="3" type="ORF">WJ53_24950</name>
</gene>
<reference evidence="3 4" key="1">
    <citation type="submission" date="2015-11" db="EMBL/GenBank/DDBJ databases">
        <title>Expanding the genomic diversity of Burkholderia species for the development of highly accurate diagnostics.</title>
        <authorList>
            <person name="Sahl J."/>
            <person name="Keim P."/>
            <person name="Wagner D."/>
        </authorList>
    </citation>
    <scope>NUCLEOTIDE SEQUENCE [LARGE SCALE GENOMIC DNA]</scope>
    <source>
        <strain evidence="3 4">MSMB2058</strain>
    </source>
</reference>
<feature type="domain" description="Bacterial Ig-like" evidence="2">
    <location>
        <begin position="1117"/>
        <end position="1212"/>
    </location>
</feature>
<dbReference type="PROSITE" id="PS50890">
    <property type="entry name" value="PUA"/>
    <property type="match status" value="2"/>
</dbReference>
<feature type="domain" description="Bacterial Ig-like" evidence="2">
    <location>
        <begin position="1238"/>
        <end position="1292"/>
    </location>
</feature>
<feature type="domain" description="Bacterial Ig-like" evidence="2">
    <location>
        <begin position="596"/>
        <end position="686"/>
    </location>
</feature>
<comment type="caution">
    <text evidence="3">The sequence shown here is derived from an EMBL/GenBank/DDBJ whole genome shotgun (WGS) entry which is preliminary data.</text>
</comment>
<dbReference type="Gene3D" id="3.30.420.430">
    <property type="match status" value="10"/>
</dbReference>
<evidence type="ECO:0000256" key="1">
    <source>
        <dbReference type="SAM" id="MobiDB-lite"/>
    </source>
</evidence>
<protein>
    <recommendedName>
        <fullName evidence="2">Bacterial Ig-like domain-containing protein</fullName>
    </recommendedName>
</protein>
<evidence type="ECO:0000313" key="3">
    <source>
        <dbReference type="EMBL" id="KVM40972.1"/>
    </source>
</evidence>
<feature type="domain" description="Bacterial Ig-like" evidence="2">
    <location>
        <begin position="1018"/>
        <end position="1108"/>
    </location>
</feature>
<feature type="region of interest" description="Disordered" evidence="1">
    <location>
        <begin position="1026"/>
        <end position="1046"/>
    </location>
</feature>
<feature type="domain" description="Bacterial Ig-like" evidence="2">
    <location>
        <begin position="304"/>
        <end position="386"/>
    </location>
</feature>
<feature type="non-terminal residue" evidence="3">
    <location>
        <position position="1293"/>
    </location>
</feature>
<feature type="region of interest" description="Disordered" evidence="1">
    <location>
        <begin position="392"/>
        <end position="414"/>
    </location>
</feature>
<proteinExistence type="predicted"/>
<organism evidence="3 4">
    <name type="scientific">Burkholderia ubonensis</name>
    <dbReference type="NCBI Taxonomy" id="101571"/>
    <lineage>
        <taxon>Bacteria</taxon>
        <taxon>Pseudomonadati</taxon>
        <taxon>Pseudomonadota</taxon>
        <taxon>Betaproteobacteria</taxon>
        <taxon>Burkholderiales</taxon>
        <taxon>Burkholderiaceae</taxon>
        <taxon>Burkholderia</taxon>
        <taxon>Burkholderia cepacia complex</taxon>
    </lineage>
</organism>
<feature type="region of interest" description="Disordered" evidence="1">
    <location>
        <begin position="303"/>
        <end position="324"/>
    </location>
</feature>
<dbReference type="Pfam" id="PF19077">
    <property type="entry name" value="Big_13"/>
    <property type="match status" value="11"/>
</dbReference>